<dbReference type="GeneID" id="107114574"/>
<comment type="similarity">
    <text evidence="5">Belongs to the venom waprin family.</text>
</comment>
<feature type="domain" description="WAP" evidence="7">
    <location>
        <begin position="156"/>
        <end position="206"/>
    </location>
</feature>
<protein>
    <submittedName>
        <fullName evidence="9">Whey acidic protein-like</fullName>
    </submittedName>
</protein>
<dbReference type="PANTHER" id="PTHR19441">
    <property type="entry name" value="WHEY ACDIC PROTEIN WAP"/>
    <property type="match status" value="1"/>
</dbReference>
<gene>
    <name evidence="9" type="primary">LOC107114574</name>
</gene>
<evidence type="ECO:0000256" key="5">
    <source>
        <dbReference type="ARBA" id="ARBA00035122"/>
    </source>
</evidence>
<proteinExistence type="inferred from homology"/>
<sequence>MGPGAFLLLLELITLATKHGLEVGAGYCPTPWSATEEPCLVTCPDDTWCGPGEKCCLNGCHVCCVVAEPEKPGVCPRERVSLTGLPCTNQCLDDRSCPGNKKCCFSGCGLECVSPPTEQPTACLPDSSGPADNLDSKAQRCSRGEGCSQEDPAKPSLVKPGACPVMLRGSLGPCTETTLENCSNDSDCEEAKKCCWTGCRHACAVPDEVHPGTCPPRAAESSTSECDTFCFRDDDCPESQKCCWLSCGRACTAPSPG</sequence>
<dbReference type="Gene3D" id="4.10.75.10">
    <property type="entry name" value="Elafin-like"/>
    <property type="match status" value="3"/>
</dbReference>
<dbReference type="InterPro" id="IPR050514">
    <property type="entry name" value="WAP_four-disulfide_core"/>
</dbReference>
<evidence type="ECO:0000313" key="8">
    <source>
        <dbReference type="Proteomes" id="UP000694871"/>
    </source>
</evidence>
<feature type="chain" id="PRO_5045350077" evidence="6">
    <location>
        <begin position="21"/>
        <end position="257"/>
    </location>
</feature>
<dbReference type="Proteomes" id="UP000694871">
    <property type="component" value="Unplaced"/>
</dbReference>
<evidence type="ECO:0000256" key="4">
    <source>
        <dbReference type="ARBA" id="ARBA00023157"/>
    </source>
</evidence>
<dbReference type="InterPro" id="IPR036645">
    <property type="entry name" value="Elafin-like_sf"/>
</dbReference>
<evidence type="ECO:0000256" key="1">
    <source>
        <dbReference type="ARBA" id="ARBA00022529"/>
    </source>
</evidence>
<name>A0ABM1KD14_GEKJA</name>
<feature type="domain" description="WAP" evidence="7">
    <location>
        <begin position="207"/>
        <end position="255"/>
    </location>
</feature>
<dbReference type="SMART" id="SM00217">
    <property type="entry name" value="WAP"/>
    <property type="match status" value="3"/>
</dbReference>
<dbReference type="PROSITE" id="PS51390">
    <property type="entry name" value="WAP"/>
    <property type="match status" value="3"/>
</dbReference>
<feature type="domain" description="WAP" evidence="7">
    <location>
        <begin position="68"/>
        <end position="116"/>
    </location>
</feature>
<dbReference type="CDD" id="cd00199">
    <property type="entry name" value="WAP"/>
    <property type="match status" value="1"/>
</dbReference>
<keyword evidence="3" id="KW-0044">Antibiotic</keyword>
<dbReference type="InterPro" id="IPR008197">
    <property type="entry name" value="WAP_dom"/>
</dbReference>
<evidence type="ECO:0000256" key="3">
    <source>
        <dbReference type="ARBA" id="ARBA00023022"/>
    </source>
</evidence>
<dbReference type="SUPFAM" id="SSF57256">
    <property type="entry name" value="Elafin-like"/>
    <property type="match status" value="4"/>
</dbReference>
<feature type="signal peptide" evidence="6">
    <location>
        <begin position="1"/>
        <end position="20"/>
    </location>
</feature>
<dbReference type="PRINTS" id="PR00003">
    <property type="entry name" value="4DISULPHCORE"/>
</dbReference>
<dbReference type="PANTHER" id="PTHR19441:SF30">
    <property type="entry name" value="ELAFIN"/>
    <property type="match status" value="1"/>
</dbReference>
<evidence type="ECO:0000256" key="2">
    <source>
        <dbReference type="ARBA" id="ARBA00022729"/>
    </source>
</evidence>
<evidence type="ECO:0000259" key="7">
    <source>
        <dbReference type="PROSITE" id="PS51390"/>
    </source>
</evidence>
<keyword evidence="2 6" id="KW-0732">Signal</keyword>
<keyword evidence="1" id="KW-0929">Antimicrobial</keyword>
<evidence type="ECO:0000313" key="9">
    <source>
        <dbReference type="RefSeq" id="XP_015271601.1"/>
    </source>
</evidence>
<dbReference type="RefSeq" id="XP_015271601.1">
    <property type="nucleotide sequence ID" value="XM_015416115.1"/>
</dbReference>
<organism evidence="8 9">
    <name type="scientific">Gekko japonicus</name>
    <name type="common">Schlegel's Japanese gecko</name>
    <dbReference type="NCBI Taxonomy" id="146911"/>
    <lineage>
        <taxon>Eukaryota</taxon>
        <taxon>Metazoa</taxon>
        <taxon>Chordata</taxon>
        <taxon>Craniata</taxon>
        <taxon>Vertebrata</taxon>
        <taxon>Euteleostomi</taxon>
        <taxon>Lepidosauria</taxon>
        <taxon>Squamata</taxon>
        <taxon>Bifurcata</taxon>
        <taxon>Gekkota</taxon>
        <taxon>Gekkonidae</taxon>
        <taxon>Gekkoninae</taxon>
        <taxon>Gekko</taxon>
    </lineage>
</organism>
<keyword evidence="4" id="KW-1015">Disulfide bond</keyword>
<reference evidence="9" key="1">
    <citation type="submission" date="2025-08" db="UniProtKB">
        <authorList>
            <consortium name="RefSeq"/>
        </authorList>
    </citation>
    <scope>IDENTIFICATION</scope>
</reference>
<evidence type="ECO:0000256" key="6">
    <source>
        <dbReference type="SAM" id="SignalP"/>
    </source>
</evidence>
<accession>A0ABM1KD14</accession>
<keyword evidence="8" id="KW-1185">Reference proteome</keyword>
<dbReference type="Pfam" id="PF00095">
    <property type="entry name" value="WAP"/>
    <property type="match status" value="4"/>
</dbReference>